<reference evidence="4" key="1">
    <citation type="submission" date="2025-08" db="UniProtKB">
        <authorList>
            <consortium name="Ensembl"/>
        </authorList>
    </citation>
    <scope>IDENTIFICATION</scope>
</reference>
<dbReference type="AlphaFoldDB" id="A0A8D0FCA2"/>
<dbReference type="GO" id="GO:0034089">
    <property type="term" value="P:establishment of meiotic sister chromatid cohesion"/>
    <property type="evidence" value="ECO:0007669"/>
    <property type="project" value="TreeGrafter"/>
</dbReference>
<dbReference type="InterPro" id="IPR016024">
    <property type="entry name" value="ARM-type_fold"/>
</dbReference>
<name>A0A8D0FCA2_STROC</name>
<dbReference type="GO" id="GO:0003682">
    <property type="term" value="F:chromatin binding"/>
    <property type="evidence" value="ECO:0007669"/>
    <property type="project" value="TreeGrafter"/>
</dbReference>
<proteinExistence type="inferred from homology"/>
<dbReference type="Proteomes" id="UP000694551">
    <property type="component" value="Unplaced"/>
</dbReference>
<evidence type="ECO:0000313" key="4">
    <source>
        <dbReference type="Ensembl" id="ENSSOCP00000012862.1"/>
    </source>
</evidence>
<dbReference type="SUPFAM" id="SSF48371">
    <property type="entry name" value="ARM repeat"/>
    <property type="match status" value="1"/>
</dbReference>
<dbReference type="PROSITE" id="PS51425">
    <property type="entry name" value="SCD"/>
    <property type="match status" value="1"/>
</dbReference>
<protein>
    <recommendedName>
        <fullName evidence="3">SCD domain-containing protein</fullName>
    </recommendedName>
</protein>
<dbReference type="Ensembl" id="ENSSOCT00000013216.1">
    <property type="protein sequence ID" value="ENSSOCP00000012862.1"/>
    <property type="gene ID" value="ENSSOCG00000009763.1"/>
</dbReference>
<dbReference type="GO" id="GO:0000785">
    <property type="term" value="C:chromatin"/>
    <property type="evidence" value="ECO:0007669"/>
    <property type="project" value="TreeGrafter"/>
</dbReference>
<keyword evidence="5" id="KW-1185">Reference proteome</keyword>
<sequence length="149" mass="16078">MRSYVASFLTDGYLKYIGWTLHDKQREVRLQCVKALQGLYCHRDTATHMELFTSRFKTRIVSMVLDKETDVAVEVVKLLTMMLERGGTPVSASPGALSPEQGVGASPISVPWVSGPHVSLGSVPRAGGTWGPGDPVPWGTPPCMSCSGT</sequence>
<dbReference type="InterPro" id="IPR020839">
    <property type="entry name" value="SCD"/>
</dbReference>
<evidence type="ECO:0000256" key="2">
    <source>
        <dbReference type="ARBA" id="ARBA00023242"/>
    </source>
</evidence>
<dbReference type="GO" id="GO:0030893">
    <property type="term" value="C:meiotic cohesin complex"/>
    <property type="evidence" value="ECO:0007669"/>
    <property type="project" value="TreeGrafter"/>
</dbReference>
<evidence type="ECO:0000256" key="1">
    <source>
        <dbReference type="ARBA" id="ARBA00005486"/>
    </source>
</evidence>
<organism evidence="4 5">
    <name type="scientific">Strix occidentalis caurina</name>
    <name type="common">northern spotted owl</name>
    <dbReference type="NCBI Taxonomy" id="311401"/>
    <lineage>
        <taxon>Eukaryota</taxon>
        <taxon>Metazoa</taxon>
        <taxon>Chordata</taxon>
        <taxon>Craniata</taxon>
        <taxon>Vertebrata</taxon>
        <taxon>Euteleostomi</taxon>
        <taxon>Archelosauria</taxon>
        <taxon>Archosauria</taxon>
        <taxon>Dinosauria</taxon>
        <taxon>Saurischia</taxon>
        <taxon>Theropoda</taxon>
        <taxon>Coelurosauria</taxon>
        <taxon>Aves</taxon>
        <taxon>Neognathae</taxon>
        <taxon>Neoaves</taxon>
        <taxon>Telluraves</taxon>
        <taxon>Strigiformes</taxon>
        <taxon>Strigidae</taxon>
        <taxon>Strix</taxon>
    </lineage>
</organism>
<dbReference type="PANTHER" id="PTHR11199">
    <property type="entry name" value="STROMAL ANTIGEN"/>
    <property type="match status" value="1"/>
</dbReference>
<feature type="domain" description="SCD" evidence="3">
    <location>
        <begin position="1"/>
        <end position="63"/>
    </location>
</feature>
<reference evidence="4" key="2">
    <citation type="submission" date="2025-09" db="UniProtKB">
        <authorList>
            <consortium name="Ensembl"/>
        </authorList>
    </citation>
    <scope>IDENTIFICATION</scope>
</reference>
<dbReference type="InterPro" id="IPR039662">
    <property type="entry name" value="Cohesin_Scc3/SA"/>
</dbReference>
<dbReference type="GO" id="GO:0005634">
    <property type="term" value="C:nucleus"/>
    <property type="evidence" value="ECO:0007669"/>
    <property type="project" value="TreeGrafter"/>
</dbReference>
<evidence type="ECO:0000259" key="3">
    <source>
        <dbReference type="PROSITE" id="PS51425"/>
    </source>
</evidence>
<evidence type="ECO:0000313" key="5">
    <source>
        <dbReference type="Proteomes" id="UP000694551"/>
    </source>
</evidence>
<dbReference type="Pfam" id="PF21581">
    <property type="entry name" value="SCD"/>
    <property type="match status" value="1"/>
</dbReference>
<comment type="similarity">
    <text evidence="1">Belongs to the SCC3 family.</text>
</comment>
<dbReference type="PANTHER" id="PTHR11199:SF8">
    <property type="entry name" value="COHESIN SUBUNIT SA-3"/>
    <property type="match status" value="1"/>
</dbReference>
<accession>A0A8D0FCA2</accession>
<keyword evidence="2" id="KW-0539">Nucleus</keyword>